<reference evidence="4 5" key="1">
    <citation type="journal article" date="2020" name="Nature">
        <title>Six reference-quality genomes reveal evolution of bat adaptations.</title>
        <authorList>
            <person name="Jebb D."/>
            <person name="Huang Z."/>
            <person name="Pippel M."/>
            <person name="Hughes G.M."/>
            <person name="Lavrichenko K."/>
            <person name="Devanna P."/>
            <person name="Winkler S."/>
            <person name="Jermiin L.S."/>
            <person name="Skirmuntt E.C."/>
            <person name="Katzourakis A."/>
            <person name="Burkitt-Gray L."/>
            <person name="Ray D.A."/>
            <person name="Sullivan K.A.M."/>
            <person name="Roscito J.G."/>
            <person name="Kirilenko B.M."/>
            <person name="Davalos L.M."/>
            <person name="Corthals A.P."/>
            <person name="Power M.L."/>
            <person name="Jones G."/>
            <person name="Ransome R.D."/>
            <person name="Dechmann D.K.N."/>
            <person name="Locatelli A.G."/>
            <person name="Puechmaille S.J."/>
            <person name="Fedrigo O."/>
            <person name="Jarvis E.D."/>
            <person name="Hiller M."/>
            <person name="Vernes S.C."/>
            <person name="Myers E.W."/>
            <person name="Teeling E.C."/>
        </authorList>
    </citation>
    <scope>NUCLEOTIDE SEQUENCE [LARGE SCALE GENOMIC DNA]</scope>
    <source>
        <strain evidence="4">MRhiFer1</strain>
        <tissue evidence="4">Lung</tissue>
    </source>
</reference>
<organism evidence="4 5">
    <name type="scientific">Rhinolophus ferrumequinum</name>
    <name type="common">Greater horseshoe bat</name>
    <dbReference type="NCBI Taxonomy" id="59479"/>
    <lineage>
        <taxon>Eukaryota</taxon>
        <taxon>Metazoa</taxon>
        <taxon>Chordata</taxon>
        <taxon>Craniata</taxon>
        <taxon>Vertebrata</taxon>
        <taxon>Euteleostomi</taxon>
        <taxon>Mammalia</taxon>
        <taxon>Eutheria</taxon>
        <taxon>Laurasiatheria</taxon>
        <taxon>Chiroptera</taxon>
        <taxon>Yinpterochiroptera</taxon>
        <taxon>Rhinolophoidea</taxon>
        <taxon>Rhinolophidae</taxon>
        <taxon>Rhinolophinae</taxon>
        <taxon>Rhinolophus</taxon>
    </lineage>
</organism>
<protein>
    <recommendedName>
        <fullName evidence="6">Ig-like domain-containing protein</fullName>
    </recommendedName>
</protein>
<evidence type="ECO:0008006" key="6">
    <source>
        <dbReference type="Google" id="ProtNLM"/>
    </source>
</evidence>
<proteinExistence type="predicted"/>
<comment type="caution">
    <text evidence="4">The sequence shown here is derived from an EMBL/GenBank/DDBJ whole genome shotgun (WGS) entry which is preliminary data.</text>
</comment>
<dbReference type="AlphaFoldDB" id="A0A7J7XPT8"/>
<dbReference type="PANTHER" id="PTHR19367:SF42">
    <property type="entry name" value="T CELL RECEPTOR ALPHA VARIABLE 18"/>
    <property type="match status" value="1"/>
</dbReference>
<dbReference type="InterPro" id="IPR036179">
    <property type="entry name" value="Ig-like_dom_sf"/>
</dbReference>
<dbReference type="EMBL" id="JACAGC010000008">
    <property type="protein sequence ID" value="KAF6351665.1"/>
    <property type="molecule type" value="Genomic_DNA"/>
</dbReference>
<keyword evidence="3" id="KW-0393">Immunoglobulin domain</keyword>
<dbReference type="InterPro" id="IPR051287">
    <property type="entry name" value="TCR_variable_region"/>
</dbReference>
<dbReference type="GO" id="GO:0002250">
    <property type="term" value="P:adaptive immune response"/>
    <property type="evidence" value="ECO:0007669"/>
    <property type="project" value="UniProtKB-KW"/>
</dbReference>
<keyword evidence="1" id="KW-0732">Signal</keyword>
<dbReference type="InterPro" id="IPR013783">
    <property type="entry name" value="Ig-like_fold"/>
</dbReference>
<gene>
    <name evidence="4" type="ORF">mRhiFer1_010169</name>
</gene>
<dbReference type="Gene3D" id="2.60.40.10">
    <property type="entry name" value="Immunoglobulins"/>
    <property type="match status" value="1"/>
</dbReference>
<keyword evidence="2" id="KW-0391">Immunity</keyword>
<dbReference type="Proteomes" id="UP000585614">
    <property type="component" value="Unassembled WGS sequence"/>
</dbReference>
<evidence type="ECO:0000256" key="2">
    <source>
        <dbReference type="ARBA" id="ARBA00023130"/>
    </source>
</evidence>
<evidence type="ECO:0000313" key="5">
    <source>
        <dbReference type="Proteomes" id="UP000585614"/>
    </source>
</evidence>
<name>A0A7J7XPT8_RHIFE</name>
<sequence>MFDASFLELYSSPQTLFSFYVYNLSSIPGQDFLEDSTKGSRKQRNSALSFGYSQPKPAAASPPAMLSASCLGLVILLILRDTYGDSVNQTEGPVILPEGAFLTLNCTYQTSYSAVLYWIQHDPECKSNPVCNFCGGEGGCNFGLCI</sequence>
<evidence type="ECO:0000313" key="4">
    <source>
        <dbReference type="EMBL" id="KAF6351665.1"/>
    </source>
</evidence>
<dbReference type="PANTHER" id="PTHR19367">
    <property type="entry name" value="T-CELL RECEPTOR ALPHA CHAIN V REGION"/>
    <property type="match status" value="1"/>
</dbReference>
<accession>A0A7J7XPT8</accession>
<evidence type="ECO:0000256" key="3">
    <source>
        <dbReference type="ARBA" id="ARBA00023319"/>
    </source>
</evidence>
<evidence type="ECO:0000256" key="1">
    <source>
        <dbReference type="ARBA" id="ARBA00022729"/>
    </source>
</evidence>
<dbReference type="SUPFAM" id="SSF48726">
    <property type="entry name" value="Immunoglobulin"/>
    <property type="match status" value="1"/>
</dbReference>
<keyword evidence="2" id="KW-1064">Adaptive immunity</keyword>